<evidence type="ECO:0000313" key="5">
    <source>
        <dbReference type="Proteomes" id="UP001555826"/>
    </source>
</evidence>
<feature type="transmembrane region" description="Helical" evidence="1">
    <location>
        <begin position="209"/>
        <end position="232"/>
    </location>
</feature>
<feature type="transmembrane region" description="Helical" evidence="1">
    <location>
        <begin position="81"/>
        <end position="99"/>
    </location>
</feature>
<proteinExistence type="predicted"/>
<dbReference type="PROSITE" id="PS50887">
    <property type="entry name" value="GGDEF"/>
    <property type="match status" value="1"/>
</dbReference>
<dbReference type="Gene3D" id="3.20.20.450">
    <property type="entry name" value="EAL domain"/>
    <property type="match status" value="1"/>
</dbReference>
<keyword evidence="4" id="KW-0808">Transferase</keyword>
<gene>
    <name evidence="4" type="ORF">AB1207_09660</name>
</gene>
<evidence type="ECO:0000313" key="4">
    <source>
        <dbReference type="EMBL" id="MEW9265013.1"/>
    </source>
</evidence>
<dbReference type="Gene3D" id="3.30.70.270">
    <property type="match status" value="1"/>
</dbReference>
<keyword evidence="5" id="KW-1185">Reference proteome</keyword>
<dbReference type="InterPro" id="IPR000160">
    <property type="entry name" value="GGDEF_dom"/>
</dbReference>
<feature type="domain" description="GGDEF" evidence="3">
    <location>
        <begin position="357"/>
        <end position="493"/>
    </location>
</feature>
<dbReference type="SUPFAM" id="SSF55073">
    <property type="entry name" value="Nucleotide cyclase"/>
    <property type="match status" value="1"/>
</dbReference>
<dbReference type="Pfam" id="PF00990">
    <property type="entry name" value="GGDEF"/>
    <property type="match status" value="1"/>
</dbReference>
<feature type="transmembrane region" description="Helical" evidence="1">
    <location>
        <begin position="119"/>
        <end position="137"/>
    </location>
</feature>
<accession>A0ABV3P6I3</accession>
<dbReference type="InterPro" id="IPR043128">
    <property type="entry name" value="Rev_trsase/Diguanyl_cyclase"/>
</dbReference>
<evidence type="ECO:0000256" key="1">
    <source>
        <dbReference type="SAM" id="Phobius"/>
    </source>
</evidence>
<dbReference type="RefSeq" id="WP_367637908.1">
    <property type="nucleotide sequence ID" value="NZ_JBFNQN010000006.1"/>
</dbReference>
<dbReference type="PROSITE" id="PS50883">
    <property type="entry name" value="EAL"/>
    <property type="match status" value="1"/>
</dbReference>
<feature type="transmembrane region" description="Helical" evidence="1">
    <location>
        <begin position="238"/>
        <end position="258"/>
    </location>
</feature>
<comment type="caution">
    <text evidence="4">The sequence shown here is derived from an EMBL/GenBank/DDBJ whole genome shotgun (WGS) entry which is preliminary data.</text>
</comment>
<dbReference type="Proteomes" id="UP001555826">
    <property type="component" value="Unassembled WGS sequence"/>
</dbReference>
<feature type="domain" description="EAL" evidence="2">
    <location>
        <begin position="504"/>
        <end position="769"/>
    </location>
</feature>
<dbReference type="PANTHER" id="PTHR44757">
    <property type="entry name" value="DIGUANYLATE CYCLASE DGCP"/>
    <property type="match status" value="1"/>
</dbReference>
<dbReference type="InterPro" id="IPR052155">
    <property type="entry name" value="Biofilm_reg_signaling"/>
</dbReference>
<dbReference type="SMART" id="SM00052">
    <property type="entry name" value="EAL"/>
    <property type="match status" value="1"/>
</dbReference>
<feature type="transmembrane region" description="Helical" evidence="1">
    <location>
        <begin position="50"/>
        <end position="69"/>
    </location>
</feature>
<dbReference type="NCBIfam" id="TIGR00254">
    <property type="entry name" value="GGDEF"/>
    <property type="match status" value="1"/>
</dbReference>
<name>A0ABV3P6I3_9ACTN</name>
<keyword evidence="1" id="KW-0472">Membrane</keyword>
<dbReference type="EC" id="2.7.7.65" evidence="4"/>
<feature type="transmembrane region" description="Helical" evidence="1">
    <location>
        <begin position="182"/>
        <end position="202"/>
    </location>
</feature>
<sequence>MSGGDGQFIVDGRTARRTDAAAVVLLVLAGAYAVVAAGCALGLWPVRVGRLADGTLGNVVEAGVLAAFVWRARRCHRVSPFWTLMAVGVGAYCASEVAFDVAEALLERGVRGITGLELGYAVGYGTLLVAGVRLVWVGARRWRVGYVAEALGILLLSAALAQEFVVRPLVGASGMPSAAVTTWVMLVVLDALLCAATVVAAVRSRGRWWSLAVGFGLLALGDTTFTVVSLAGRYTPGGGVDGLAVAGLAFLGVGALRIRTGAGGLRRSRFSIVLTPAVVLPLSFVLLALDHVHRLSPSAVWLTAGAATAAIVRLVLSQQELLELATLRREAFTDDLTGIANRRALLADLERRCATDTPFALAIVDLDRFKEVNDGLGHAAGDELLRQVVHQLLQAAPDPVLVARLGGDELALVLPGTSGPDAGADALTHALAVHRAMVRSYDLLGHRVHVAASIGVATCPEDAQRPSDLLRCADIAMYEAKTLGGTVCAFGAGDASDPARQRSSLTLMTQLRTALGLSDDSLAAADCGRLTVLFQPQIDVPTGTVCGAEALVRWDHPDLGTLSPAAFLDEAERHGLMGHLTHRVLDDALAAAATWAVDLPGRPLRLAVNLSATNLLDVDLPTRVADLLARHGVAPAVLVLEITETVLMSRSPRTRSVLEGLRALGVGLSIDDFGTGWSSLAYLKELPVEEVKLDRSFVADIAADPRSAAIVASTIWLGHQLGVRIVGEGVESEHTLEVLRRLDCDTTQGFLHSPALPAAEFRDWCSVHLAGLEAAP</sequence>
<dbReference type="SMART" id="SM00267">
    <property type="entry name" value="GGDEF"/>
    <property type="match status" value="1"/>
</dbReference>
<keyword evidence="4" id="KW-0548">Nucleotidyltransferase</keyword>
<dbReference type="EC" id="3.1.4.52" evidence="4"/>
<evidence type="ECO:0000259" key="2">
    <source>
        <dbReference type="PROSITE" id="PS50883"/>
    </source>
</evidence>
<keyword evidence="1" id="KW-0812">Transmembrane</keyword>
<organism evidence="4 5">
    <name type="scientific">Kineococcus endophyticus</name>
    <dbReference type="NCBI Taxonomy" id="1181883"/>
    <lineage>
        <taxon>Bacteria</taxon>
        <taxon>Bacillati</taxon>
        <taxon>Actinomycetota</taxon>
        <taxon>Actinomycetes</taxon>
        <taxon>Kineosporiales</taxon>
        <taxon>Kineosporiaceae</taxon>
        <taxon>Kineococcus</taxon>
    </lineage>
</organism>
<keyword evidence="1" id="KW-1133">Transmembrane helix</keyword>
<dbReference type="InterPro" id="IPR035919">
    <property type="entry name" value="EAL_sf"/>
</dbReference>
<protein>
    <submittedName>
        <fullName evidence="4">Bifunctional diguanylate cyclase/phosphodiesterase</fullName>
        <ecNumber evidence="4">2.7.7.65</ecNumber>
        <ecNumber evidence="4">3.1.4.52</ecNumber>
    </submittedName>
</protein>
<dbReference type="PANTHER" id="PTHR44757:SF2">
    <property type="entry name" value="BIOFILM ARCHITECTURE MAINTENANCE PROTEIN MBAA"/>
    <property type="match status" value="1"/>
</dbReference>
<dbReference type="SUPFAM" id="SSF141868">
    <property type="entry name" value="EAL domain-like"/>
    <property type="match status" value="1"/>
</dbReference>
<dbReference type="EMBL" id="JBFNQN010000006">
    <property type="protein sequence ID" value="MEW9265013.1"/>
    <property type="molecule type" value="Genomic_DNA"/>
</dbReference>
<dbReference type="InterPro" id="IPR001633">
    <property type="entry name" value="EAL_dom"/>
</dbReference>
<feature type="transmembrane region" description="Helical" evidence="1">
    <location>
        <begin position="144"/>
        <end position="162"/>
    </location>
</feature>
<dbReference type="InterPro" id="IPR029787">
    <property type="entry name" value="Nucleotide_cyclase"/>
</dbReference>
<dbReference type="GO" id="GO:0071111">
    <property type="term" value="F:cyclic-guanylate-specific phosphodiesterase activity"/>
    <property type="evidence" value="ECO:0007669"/>
    <property type="project" value="UniProtKB-EC"/>
</dbReference>
<feature type="transmembrane region" description="Helical" evidence="1">
    <location>
        <begin position="270"/>
        <end position="289"/>
    </location>
</feature>
<keyword evidence="4" id="KW-0378">Hydrolase</keyword>
<dbReference type="GO" id="GO:0052621">
    <property type="term" value="F:diguanylate cyclase activity"/>
    <property type="evidence" value="ECO:0007669"/>
    <property type="project" value="UniProtKB-EC"/>
</dbReference>
<reference evidence="4 5" key="1">
    <citation type="submission" date="2024-07" db="EMBL/GenBank/DDBJ databases">
        <authorList>
            <person name="Thanompreechachai J."/>
            <person name="Duangmal K."/>
        </authorList>
    </citation>
    <scope>NUCLEOTIDE SEQUENCE [LARGE SCALE GENOMIC DNA]</scope>
    <source>
        <strain evidence="4 5">KCTC 19886</strain>
    </source>
</reference>
<dbReference type="CDD" id="cd01949">
    <property type="entry name" value="GGDEF"/>
    <property type="match status" value="1"/>
</dbReference>
<feature type="transmembrane region" description="Helical" evidence="1">
    <location>
        <begin position="21"/>
        <end position="44"/>
    </location>
</feature>
<dbReference type="Pfam" id="PF00563">
    <property type="entry name" value="EAL"/>
    <property type="match status" value="1"/>
</dbReference>
<evidence type="ECO:0000259" key="3">
    <source>
        <dbReference type="PROSITE" id="PS50887"/>
    </source>
</evidence>
<dbReference type="CDD" id="cd01948">
    <property type="entry name" value="EAL"/>
    <property type="match status" value="1"/>
</dbReference>